<keyword evidence="3" id="KW-1185">Reference proteome</keyword>
<evidence type="ECO:0000313" key="3">
    <source>
        <dbReference type="Proteomes" id="UP000019487"/>
    </source>
</evidence>
<gene>
    <name evidence="2" type="ORF">SBOR_8093</name>
</gene>
<evidence type="ECO:0000259" key="1">
    <source>
        <dbReference type="Pfam" id="PF20150"/>
    </source>
</evidence>
<dbReference type="HOGENOM" id="CLU_076419_0_0_1"/>
<proteinExistence type="predicted"/>
<dbReference type="InterPro" id="IPR045518">
    <property type="entry name" value="2EXR"/>
</dbReference>
<dbReference type="OrthoDB" id="10653863at2759"/>
<dbReference type="PANTHER" id="PTHR35910">
    <property type="entry name" value="2EXR DOMAIN-CONTAINING PROTEIN"/>
    <property type="match status" value="1"/>
</dbReference>
<name>W9C437_SCLBF</name>
<comment type="caution">
    <text evidence="2">The sequence shown here is derived from an EMBL/GenBank/DDBJ whole genome shotgun (WGS) entry which is preliminary data.</text>
</comment>
<dbReference type="PANTHER" id="PTHR35910:SF6">
    <property type="entry name" value="2EXR DOMAIN-CONTAINING PROTEIN"/>
    <property type="match status" value="1"/>
</dbReference>
<feature type="domain" description="2EXR" evidence="1">
    <location>
        <begin position="8"/>
        <end position="104"/>
    </location>
</feature>
<reference evidence="2 3" key="1">
    <citation type="journal article" date="2014" name="Genome Announc.">
        <title>Draft genome sequence of Sclerotinia borealis, a psychrophilic plant pathogenic fungus.</title>
        <authorList>
            <person name="Mardanov A.V."/>
            <person name="Beletsky A.V."/>
            <person name="Kadnikov V.V."/>
            <person name="Ignatov A.N."/>
            <person name="Ravin N.V."/>
        </authorList>
    </citation>
    <scope>NUCLEOTIDE SEQUENCE [LARGE SCALE GENOMIC DNA]</scope>
    <source>
        <strain evidence="3">F-4157</strain>
    </source>
</reference>
<dbReference type="EMBL" id="AYSA01000486">
    <property type="protein sequence ID" value="ESZ91522.1"/>
    <property type="molecule type" value="Genomic_DNA"/>
</dbReference>
<protein>
    <recommendedName>
        <fullName evidence="1">2EXR domain-containing protein</fullName>
    </recommendedName>
</protein>
<dbReference type="Pfam" id="PF20150">
    <property type="entry name" value="2EXR"/>
    <property type="match status" value="1"/>
</dbReference>
<dbReference type="Proteomes" id="UP000019487">
    <property type="component" value="Unassembled WGS sequence"/>
</dbReference>
<evidence type="ECO:0000313" key="2">
    <source>
        <dbReference type="EMBL" id="ESZ91522.1"/>
    </source>
</evidence>
<organism evidence="2 3">
    <name type="scientific">Sclerotinia borealis (strain F-4128)</name>
    <dbReference type="NCBI Taxonomy" id="1432307"/>
    <lineage>
        <taxon>Eukaryota</taxon>
        <taxon>Fungi</taxon>
        <taxon>Dikarya</taxon>
        <taxon>Ascomycota</taxon>
        <taxon>Pezizomycotina</taxon>
        <taxon>Leotiomycetes</taxon>
        <taxon>Helotiales</taxon>
        <taxon>Sclerotiniaceae</taxon>
        <taxon>Sclerotinia</taxon>
    </lineage>
</organism>
<accession>W9C437</accession>
<dbReference type="AlphaFoldDB" id="W9C437"/>
<sequence>MSQILTEFTLFPLLPTELRIKIWRLSMTTPPRLIKDECWIAKHFKTKERPDINLLYLLSVNQESRAEVLRLYKDIRLPLEDLLHLGIVMKKCPPILYNPDVDVLGFESIESFREPTPMWVDGRPVRVIDSSLVKKVQVSPVFFINRLSNPRHTSYGDKTPEQYRQDRHKDLLRAFPFENLYQFIVQDYDCMAPHLLDFPKIRDAWKDVLTFIFEKEQAHRLQRAIEVLYLVIPDFTIPEIVIHPGKNSSSLCVNCQEYGPSDLAAQMLKDREEMSQQRITEED</sequence>